<dbReference type="Proteomes" id="UP001142055">
    <property type="component" value="Chromosome 1"/>
</dbReference>
<accession>A0A9Q0RPX1</accession>
<organism evidence="2 3">
    <name type="scientific">Blomia tropicalis</name>
    <name type="common">Mite</name>
    <dbReference type="NCBI Taxonomy" id="40697"/>
    <lineage>
        <taxon>Eukaryota</taxon>
        <taxon>Metazoa</taxon>
        <taxon>Ecdysozoa</taxon>
        <taxon>Arthropoda</taxon>
        <taxon>Chelicerata</taxon>
        <taxon>Arachnida</taxon>
        <taxon>Acari</taxon>
        <taxon>Acariformes</taxon>
        <taxon>Sarcoptiformes</taxon>
        <taxon>Astigmata</taxon>
        <taxon>Glycyphagoidea</taxon>
        <taxon>Echimyopodidae</taxon>
        <taxon>Blomia</taxon>
    </lineage>
</organism>
<name>A0A9Q0RPX1_BLOTA</name>
<keyword evidence="1" id="KW-0472">Membrane</keyword>
<evidence type="ECO:0000313" key="3">
    <source>
        <dbReference type="Proteomes" id="UP001142055"/>
    </source>
</evidence>
<evidence type="ECO:0000256" key="1">
    <source>
        <dbReference type="SAM" id="Phobius"/>
    </source>
</evidence>
<comment type="caution">
    <text evidence="2">The sequence shown here is derived from an EMBL/GenBank/DDBJ whole genome shotgun (WGS) entry which is preliminary data.</text>
</comment>
<dbReference type="OMA" id="WHTRTRY"/>
<protein>
    <submittedName>
        <fullName evidence="2">Uncharacterized protein</fullName>
    </submittedName>
</protein>
<dbReference type="AlphaFoldDB" id="A0A9Q0RPX1"/>
<proteinExistence type="predicted"/>
<dbReference type="OrthoDB" id="10515990at2759"/>
<dbReference type="EMBL" id="JAPWDV010000001">
    <property type="protein sequence ID" value="KAJ6222156.1"/>
    <property type="molecule type" value="Genomic_DNA"/>
</dbReference>
<reference evidence="2" key="1">
    <citation type="submission" date="2022-12" db="EMBL/GenBank/DDBJ databases">
        <title>Genome assemblies of Blomia tropicalis.</title>
        <authorList>
            <person name="Cui Y."/>
        </authorList>
    </citation>
    <scope>NUCLEOTIDE SEQUENCE</scope>
    <source>
        <tissue evidence="2">Adult mites</tissue>
    </source>
</reference>
<keyword evidence="1" id="KW-0812">Transmembrane</keyword>
<sequence length="128" mass="15726">MWYFRHHARRFFRGFMKPIDPDVALKWHKRFRYMYLFSAISAFGVSYYIFQSHQKEIGAYEDLDTTPSHRQARLRGHSGKVIIYRFGWGKEPEYYEFDNEKYTEEYNERVKKYEQKKANVKNEEILTS</sequence>
<evidence type="ECO:0000313" key="2">
    <source>
        <dbReference type="EMBL" id="KAJ6222156.1"/>
    </source>
</evidence>
<keyword evidence="3" id="KW-1185">Reference proteome</keyword>
<gene>
    <name evidence="2" type="ORF">RDWZM_000701</name>
</gene>
<keyword evidence="1" id="KW-1133">Transmembrane helix</keyword>
<feature type="transmembrane region" description="Helical" evidence="1">
    <location>
        <begin position="33"/>
        <end position="50"/>
    </location>
</feature>